<evidence type="ECO:0000256" key="5">
    <source>
        <dbReference type="PIRSR" id="PIRSR604294-1"/>
    </source>
</evidence>
<keyword evidence="2 5" id="KW-0479">Metal-binding</keyword>
<comment type="cofactor">
    <cofactor evidence="5">
        <name>Fe(2+)</name>
        <dbReference type="ChEBI" id="CHEBI:29033"/>
    </cofactor>
    <text evidence="5">Binds 1 Fe(2+) ion per subunit.</text>
</comment>
<keyword evidence="3" id="KW-0560">Oxidoreductase</keyword>
<dbReference type="AlphaFoldDB" id="A0A9P5SQN0"/>
<accession>A0A9P5SQN0</accession>
<reference evidence="6" key="1">
    <citation type="journal article" date="2020" name="Fungal Divers.">
        <title>Resolving the Mortierellaceae phylogeny through synthesis of multi-gene phylogenetics and phylogenomics.</title>
        <authorList>
            <person name="Vandepol N."/>
            <person name="Liber J."/>
            <person name="Desiro A."/>
            <person name="Na H."/>
            <person name="Kennedy M."/>
            <person name="Barry K."/>
            <person name="Grigoriev I.V."/>
            <person name="Miller A.N."/>
            <person name="O'Donnell K."/>
            <person name="Stajich J.E."/>
            <person name="Bonito G."/>
        </authorList>
    </citation>
    <scope>NUCLEOTIDE SEQUENCE</scope>
    <source>
        <strain evidence="6">NVP1</strain>
    </source>
</reference>
<gene>
    <name evidence="6" type="ORF">BG006_011186</name>
</gene>
<dbReference type="InterPro" id="IPR004294">
    <property type="entry name" value="Carotenoid_Oase"/>
</dbReference>
<dbReference type="GO" id="GO:0046872">
    <property type="term" value="F:metal ion binding"/>
    <property type="evidence" value="ECO:0007669"/>
    <property type="project" value="UniProtKB-KW"/>
</dbReference>
<evidence type="ECO:0000256" key="2">
    <source>
        <dbReference type="ARBA" id="ARBA00022723"/>
    </source>
</evidence>
<protein>
    <submittedName>
        <fullName evidence="6">Uncharacterized protein</fullName>
    </submittedName>
</protein>
<evidence type="ECO:0000256" key="1">
    <source>
        <dbReference type="ARBA" id="ARBA00006787"/>
    </source>
</evidence>
<feature type="binding site" evidence="5">
    <location>
        <position position="114"/>
    </location>
    <ligand>
        <name>Fe cation</name>
        <dbReference type="ChEBI" id="CHEBI:24875"/>
        <note>catalytic</note>
    </ligand>
</feature>
<dbReference type="EMBL" id="JAAAUY010000094">
    <property type="protein sequence ID" value="KAF9335584.1"/>
    <property type="molecule type" value="Genomic_DNA"/>
</dbReference>
<evidence type="ECO:0000313" key="6">
    <source>
        <dbReference type="EMBL" id="KAF9335584.1"/>
    </source>
</evidence>
<dbReference type="Proteomes" id="UP000696485">
    <property type="component" value="Unassembled WGS sequence"/>
</dbReference>
<dbReference type="PANTHER" id="PTHR10543:SF89">
    <property type="entry name" value="CAROTENOID 9,10(9',10')-CLEAVAGE DIOXYGENASE 1"/>
    <property type="match status" value="1"/>
</dbReference>
<comment type="caution">
    <text evidence="6">The sequence shown here is derived from an EMBL/GenBank/DDBJ whole genome shotgun (WGS) entry which is preliminary data.</text>
</comment>
<evidence type="ECO:0000313" key="7">
    <source>
        <dbReference type="Proteomes" id="UP000696485"/>
    </source>
</evidence>
<dbReference type="GO" id="GO:0010436">
    <property type="term" value="F:carotenoid dioxygenase activity"/>
    <property type="evidence" value="ECO:0007669"/>
    <property type="project" value="TreeGrafter"/>
</dbReference>
<name>A0A9P5SQN0_9FUNG</name>
<dbReference type="GO" id="GO:0016121">
    <property type="term" value="P:carotene catabolic process"/>
    <property type="evidence" value="ECO:0007669"/>
    <property type="project" value="TreeGrafter"/>
</dbReference>
<evidence type="ECO:0000256" key="4">
    <source>
        <dbReference type="ARBA" id="ARBA00023004"/>
    </source>
</evidence>
<organism evidence="6 7">
    <name type="scientific">Podila minutissima</name>
    <dbReference type="NCBI Taxonomy" id="64525"/>
    <lineage>
        <taxon>Eukaryota</taxon>
        <taxon>Fungi</taxon>
        <taxon>Fungi incertae sedis</taxon>
        <taxon>Mucoromycota</taxon>
        <taxon>Mortierellomycotina</taxon>
        <taxon>Mortierellomycetes</taxon>
        <taxon>Mortierellales</taxon>
        <taxon>Mortierellaceae</taxon>
        <taxon>Podila</taxon>
    </lineage>
</organism>
<dbReference type="Pfam" id="PF03055">
    <property type="entry name" value="RPE65"/>
    <property type="match status" value="1"/>
</dbReference>
<evidence type="ECO:0000256" key="3">
    <source>
        <dbReference type="ARBA" id="ARBA00023002"/>
    </source>
</evidence>
<keyword evidence="4 5" id="KW-0408">Iron</keyword>
<sequence>MQVTWLSLKSFALRVSNMGNGNTALLFANQRLLALEEAGLPFELTVPALESVGEYHFGLQVLLIQNPATHLKRNIPILAFEEDKPAKFGVFPRHFDPKKDEVIWFESRTCHIFHTSQAWEEKDSEGNVVAVCMTGCRSNRLSCEITKFGKTDETTYRGGKTLEELGKHIPP</sequence>
<dbReference type="PANTHER" id="PTHR10543">
    <property type="entry name" value="BETA-CAROTENE DIOXYGENASE"/>
    <property type="match status" value="1"/>
</dbReference>
<comment type="similarity">
    <text evidence="1">Belongs to the carotenoid oxygenase family.</text>
</comment>
<proteinExistence type="inferred from homology"/>
<keyword evidence="7" id="KW-1185">Reference proteome</keyword>